<feature type="compositionally biased region" description="Polar residues" evidence="1">
    <location>
        <begin position="1"/>
        <end position="14"/>
    </location>
</feature>
<evidence type="ECO:0000256" key="2">
    <source>
        <dbReference type="SAM" id="Phobius"/>
    </source>
</evidence>
<sequence length="106" mass="11638">MTDTTQSTDRSGTATGDGPEIPDEYDLPPDADPSVCAHCGAPFADEELLVLHRGIDHADALDDSERDAFEDAYESERERLRSFRLKALGALVLLYFGLLITYSVFA</sequence>
<evidence type="ECO:0000259" key="3">
    <source>
        <dbReference type="PROSITE" id="PS00028"/>
    </source>
</evidence>
<accession>A0A1G7Q913</accession>
<protein>
    <recommendedName>
        <fullName evidence="3">C2H2-type domain-containing protein</fullName>
    </recommendedName>
</protein>
<dbReference type="RefSeq" id="WP_245681201.1">
    <property type="nucleotide sequence ID" value="NZ_FNBK01000012.1"/>
</dbReference>
<organism evidence="4 5">
    <name type="scientific">Halorientalis regularis</name>
    <dbReference type="NCBI Taxonomy" id="660518"/>
    <lineage>
        <taxon>Archaea</taxon>
        <taxon>Methanobacteriati</taxon>
        <taxon>Methanobacteriota</taxon>
        <taxon>Stenosarchaea group</taxon>
        <taxon>Halobacteria</taxon>
        <taxon>Halobacteriales</taxon>
        <taxon>Haloarculaceae</taxon>
        <taxon>Halorientalis</taxon>
    </lineage>
</organism>
<dbReference type="STRING" id="660518.SAMN05216218_1127"/>
<name>A0A1G7Q913_9EURY</name>
<keyword evidence="2" id="KW-0472">Membrane</keyword>
<keyword evidence="2" id="KW-0812">Transmembrane</keyword>
<evidence type="ECO:0000313" key="4">
    <source>
        <dbReference type="EMBL" id="SDF94070.1"/>
    </source>
</evidence>
<feature type="region of interest" description="Disordered" evidence="1">
    <location>
        <begin position="1"/>
        <end position="30"/>
    </location>
</feature>
<keyword evidence="5" id="KW-1185">Reference proteome</keyword>
<evidence type="ECO:0000256" key="1">
    <source>
        <dbReference type="SAM" id="MobiDB-lite"/>
    </source>
</evidence>
<keyword evidence="2" id="KW-1133">Transmembrane helix</keyword>
<gene>
    <name evidence="4" type="ORF">SAMN05216218_1127</name>
</gene>
<feature type="domain" description="C2H2-type" evidence="3">
    <location>
        <begin position="36"/>
        <end position="57"/>
    </location>
</feature>
<dbReference type="Proteomes" id="UP000199076">
    <property type="component" value="Unassembled WGS sequence"/>
</dbReference>
<proteinExistence type="predicted"/>
<reference evidence="5" key="1">
    <citation type="submission" date="2016-10" db="EMBL/GenBank/DDBJ databases">
        <authorList>
            <person name="Varghese N."/>
            <person name="Submissions S."/>
        </authorList>
    </citation>
    <scope>NUCLEOTIDE SEQUENCE [LARGE SCALE GENOMIC DNA]</scope>
    <source>
        <strain evidence="5">IBRC-M 10760</strain>
    </source>
</reference>
<dbReference type="EMBL" id="FNBK01000012">
    <property type="protein sequence ID" value="SDF94070.1"/>
    <property type="molecule type" value="Genomic_DNA"/>
</dbReference>
<evidence type="ECO:0000313" key="5">
    <source>
        <dbReference type="Proteomes" id="UP000199076"/>
    </source>
</evidence>
<dbReference type="AlphaFoldDB" id="A0A1G7Q913"/>
<feature type="compositionally biased region" description="Acidic residues" evidence="1">
    <location>
        <begin position="20"/>
        <end position="29"/>
    </location>
</feature>
<dbReference type="PROSITE" id="PS00028">
    <property type="entry name" value="ZINC_FINGER_C2H2_1"/>
    <property type="match status" value="1"/>
</dbReference>
<dbReference type="InterPro" id="IPR013087">
    <property type="entry name" value="Znf_C2H2_type"/>
</dbReference>
<feature type="transmembrane region" description="Helical" evidence="2">
    <location>
        <begin position="87"/>
        <end position="105"/>
    </location>
</feature>